<evidence type="ECO:0000313" key="1">
    <source>
        <dbReference type="EMBL" id="EMK24262.1"/>
    </source>
</evidence>
<reference evidence="1 2" key="1">
    <citation type="submission" date="2013-01" db="EMBL/GenBank/DDBJ databases">
        <authorList>
            <person name="Harkins D.M."/>
            <person name="Durkin A.S."/>
            <person name="Brinkac L.M."/>
            <person name="Haft D.H."/>
            <person name="Selengut J.D."/>
            <person name="Sanka R."/>
            <person name="DePew J."/>
            <person name="Purushe J."/>
            <person name="Galloway R.L."/>
            <person name="Vinetz J.M."/>
            <person name="Sutton G.G."/>
            <person name="Nierman W.C."/>
            <person name="Fouts D.E."/>
        </authorList>
    </citation>
    <scope>NUCLEOTIDE SEQUENCE [LARGE SCALE GENOMIC DNA]</scope>
    <source>
        <strain evidence="1 2">Nikolaevo</strain>
    </source>
</reference>
<gene>
    <name evidence="1" type="ORF">LEP1GSC008_3683</name>
</gene>
<organism evidence="1 2">
    <name type="scientific">Leptospira kirschneri serovar Bulgarica str. Nikolaevo</name>
    <dbReference type="NCBI Taxonomy" id="1240687"/>
    <lineage>
        <taxon>Bacteria</taxon>
        <taxon>Pseudomonadati</taxon>
        <taxon>Spirochaetota</taxon>
        <taxon>Spirochaetia</taxon>
        <taxon>Leptospirales</taxon>
        <taxon>Leptospiraceae</taxon>
        <taxon>Leptospira</taxon>
    </lineage>
</organism>
<comment type="caution">
    <text evidence="1">The sequence shown here is derived from an EMBL/GenBank/DDBJ whole genome shotgun (WGS) entry which is preliminary data.</text>
</comment>
<protein>
    <submittedName>
        <fullName evidence="1">Uncharacterized protein</fullName>
    </submittedName>
</protein>
<proteinExistence type="predicted"/>
<dbReference type="AlphaFoldDB" id="M6FB27"/>
<evidence type="ECO:0000313" key="2">
    <source>
        <dbReference type="Proteomes" id="UP000011980"/>
    </source>
</evidence>
<accession>M6FB27</accession>
<sequence length="46" mass="5341">MQNIYVSFFEGQAGFLELFSRILQLNSKTSNDSILNRIKRGFNSKK</sequence>
<dbReference type="PATRIC" id="fig|1240687.3.peg.2237"/>
<dbReference type="EMBL" id="ANCE01000106">
    <property type="protein sequence ID" value="EMK24262.1"/>
    <property type="molecule type" value="Genomic_DNA"/>
</dbReference>
<name>M6FB27_9LEPT</name>
<dbReference type="Proteomes" id="UP000011980">
    <property type="component" value="Unassembled WGS sequence"/>
</dbReference>